<sequence length="156" mass="17896">MSHRRCSTIALTGQERYELSCKFLDELVRYSQNHQYPEVISNTIAHLWHHESQTKDKLWTNAAQSLGTAIVLISAEAHVKQPKTGIIDHVMALWKYMVFEQGHRVKKMLNQLATDHPARDHWLASLGTETNETVVQAILFTGWAGIQQMLAYQDEL</sequence>
<dbReference type="EMBL" id="CP035485">
    <property type="protein sequence ID" value="QDI92018.1"/>
    <property type="molecule type" value="Genomic_DNA"/>
</dbReference>
<dbReference type="OrthoDB" id="10017614at2"/>
<proteinExistence type="predicted"/>
<evidence type="ECO:0000313" key="2">
    <source>
        <dbReference type="Proteomes" id="UP000319756"/>
    </source>
</evidence>
<dbReference type="AlphaFoldDB" id="A0A514LJJ2"/>
<gene>
    <name evidence="1" type="ORF">EPH95_13205</name>
</gene>
<name>A0A514LJJ2_9BACI</name>
<dbReference type="Proteomes" id="UP000319756">
    <property type="component" value="Chromosome"/>
</dbReference>
<evidence type="ECO:0000313" key="1">
    <source>
        <dbReference type="EMBL" id="QDI92018.1"/>
    </source>
</evidence>
<dbReference type="RefSeq" id="WP_142090535.1">
    <property type="nucleotide sequence ID" value="NZ_CP035485.1"/>
</dbReference>
<keyword evidence="2" id="KW-1185">Reference proteome</keyword>
<dbReference type="KEGG" id="sale:EPH95_13205"/>
<organism evidence="1 2">
    <name type="scientific">Salicibibacter halophilus</name>
    <dbReference type="NCBI Taxonomy" id="2502791"/>
    <lineage>
        <taxon>Bacteria</taxon>
        <taxon>Bacillati</taxon>
        <taxon>Bacillota</taxon>
        <taxon>Bacilli</taxon>
        <taxon>Bacillales</taxon>
        <taxon>Bacillaceae</taxon>
        <taxon>Salicibibacter</taxon>
    </lineage>
</organism>
<protein>
    <submittedName>
        <fullName evidence="1">Uncharacterized protein</fullName>
    </submittedName>
</protein>
<reference evidence="2" key="1">
    <citation type="submission" date="2019-01" db="EMBL/GenBank/DDBJ databases">
        <title>Genomic analysis of Salicibibacter sp. NKC3-5.</title>
        <authorList>
            <person name="Oh Y.J."/>
        </authorList>
    </citation>
    <scope>NUCLEOTIDE SEQUENCE [LARGE SCALE GENOMIC DNA]</scope>
    <source>
        <strain evidence="2">NKC3-5</strain>
    </source>
</reference>
<accession>A0A514LJJ2</accession>